<evidence type="ECO:0000259" key="6">
    <source>
        <dbReference type="SMART" id="SM00833"/>
    </source>
</evidence>
<comment type="similarity">
    <text evidence="4">Belongs to the SIMIBI class G3E GTPase family. ZNG1 subfamily.</text>
</comment>
<dbReference type="InterPro" id="IPR011629">
    <property type="entry name" value="CobW-like_C"/>
</dbReference>
<evidence type="ECO:0000256" key="5">
    <source>
        <dbReference type="ARBA" id="ARBA00049117"/>
    </source>
</evidence>
<evidence type="ECO:0000313" key="7">
    <source>
        <dbReference type="EMBL" id="KPL80254.1"/>
    </source>
</evidence>
<keyword evidence="1" id="KW-0547">Nucleotide-binding</keyword>
<dbReference type="OrthoDB" id="9808822at2"/>
<dbReference type="InterPro" id="IPR047920">
    <property type="entry name" value="ZigA-like"/>
</dbReference>
<gene>
    <name evidence="7" type="ORF">SE18_24685</name>
</gene>
<dbReference type="SUPFAM" id="SSF52540">
    <property type="entry name" value="P-loop containing nucleoside triphosphate hydrolases"/>
    <property type="match status" value="1"/>
</dbReference>
<dbReference type="GO" id="GO:0016787">
    <property type="term" value="F:hydrolase activity"/>
    <property type="evidence" value="ECO:0007669"/>
    <property type="project" value="UniProtKB-KW"/>
</dbReference>
<feature type="domain" description="CobW C-terminal" evidence="6">
    <location>
        <begin position="258"/>
        <end position="373"/>
    </location>
</feature>
<dbReference type="Gene3D" id="3.30.1220.10">
    <property type="entry name" value="CobW-like, C-terminal domain"/>
    <property type="match status" value="1"/>
</dbReference>
<evidence type="ECO:0000256" key="1">
    <source>
        <dbReference type="ARBA" id="ARBA00022741"/>
    </source>
</evidence>
<keyword evidence="8" id="KW-1185">Reference proteome</keyword>
<dbReference type="CDD" id="cd03112">
    <property type="entry name" value="CobW-like"/>
    <property type="match status" value="1"/>
</dbReference>
<reference evidence="7 8" key="1">
    <citation type="submission" date="2015-07" db="EMBL/GenBank/DDBJ databases">
        <title>Whole genome sequence of Herpetosiphon geysericola DSM 7119.</title>
        <authorList>
            <person name="Hemp J."/>
            <person name="Ward L.M."/>
            <person name="Pace L.A."/>
            <person name="Fischer W.W."/>
        </authorList>
    </citation>
    <scope>NUCLEOTIDE SEQUENCE [LARGE SCALE GENOMIC DNA]</scope>
    <source>
        <strain evidence="7 8">DSM 7119</strain>
    </source>
</reference>
<dbReference type="InterPro" id="IPR036627">
    <property type="entry name" value="CobW-likC_sf"/>
</dbReference>
<sequence>MAKLPLPVTVLSGFLGAGKTTLLNHILANRDGLRVAVIVNDMSEVNIDARLVGHGDLALNRVEEQLIELSNGCICCTLREDLLLEVGKLARAGRFDYLLIESTGISEPLPVAETFTFEDESGVSLAEIAKLDTLVTVVDALNFLHDFNAAHDLRDRDLAIDEADERTLVDLLIDQIEFCNVLIINKTDLVSAEQLTHLHELLNKLNPQAKIIHAQHGQVPLSEILHTGLFDFDQASAAPGWLAELRGEHTPETEEYGIRSWVYRARRPFSAQRFWEFVNSDWHGVIRAKGFFWVISQPTTAGLLSQAGQNCRVEPAGEWWADSDQSEWPETAEERAEIEALWNEQVGDRRQELVFIGQAFDQAWLQQQLDACLLTDQEWQQPAECWHIDDPFAGWNEQEVVG</sequence>
<dbReference type="Gene3D" id="3.40.50.300">
    <property type="entry name" value="P-loop containing nucleotide triphosphate hydrolases"/>
    <property type="match status" value="1"/>
</dbReference>
<dbReference type="PANTHER" id="PTHR43603">
    <property type="entry name" value="COBW DOMAIN-CONTAINING PROTEIN DDB_G0274527"/>
    <property type="match status" value="1"/>
</dbReference>
<dbReference type="PATRIC" id="fig|70996.4.peg.5060"/>
<dbReference type="PANTHER" id="PTHR43603:SF1">
    <property type="entry name" value="ZINC-REGULATED GTPASE METALLOPROTEIN ACTIVATOR 1"/>
    <property type="match status" value="1"/>
</dbReference>
<dbReference type="Pfam" id="PF02492">
    <property type="entry name" value="cobW"/>
    <property type="match status" value="1"/>
</dbReference>
<dbReference type="InterPro" id="IPR051927">
    <property type="entry name" value="Zn_Chap_cDPG_Synth"/>
</dbReference>
<dbReference type="EMBL" id="LGKP01000040">
    <property type="protein sequence ID" value="KPL80254.1"/>
    <property type="molecule type" value="Genomic_DNA"/>
</dbReference>
<dbReference type="STRING" id="70996.SE18_24685"/>
<protein>
    <recommendedName>
        <fullName evidence="6">CobW C-terminal domain-containing protein</fullName>
    </recommendedName>
</protein>
<keyword evidence="2" id="KW-0378">Hydrolase</keyword>
<organism evidence="7 8">
    <name type="scientific">Herpetosiphon geysericola</name>
    <dbReference type="NCBI Taxonomy" id="70996"/>
    <lineage>
        <taxon>Bacteria</taxon>
        <taxon>Bacillati</taxon>
        <taxon>Chloroflexota</taxon>
        <taxon>Chloroflexia</taxon>
        <taxon>Herpetosiphonales</taxon>
        <taxon>Herpetosiphonaceae</taxon>
        <taxon>Herpetosiphon</taxon>
    </lineage>
</organism>
<accession>A0A0P6XJL6</accession>
<comment type="catalytic activity">
    <reaction evidence="5">
        <text>GTP + H2O = GDP + phosphate + H(+)</text>
        <dbReference type="Rhea" id="RHEA:19669"/>
        <dbReference type="ChEBI" id="CHEBI:15377"/>
        <dbReference type="ChEBI" id="CHEBI:15378"/>
        <dbReference type="ChEBI" id="CHEBI:37565"/>
        <dbReference type="ChEBI" id="CHEBI:43474"/>
        <dbReference type="ChEBI" id="CHEBI:58189"/>
    </reaction>
    <physiologicalReaction direction="left-to-right" evidence="5">
        <dbReference type="Rhea" id="RHEA:19670"/>
    </physiologicalReaction>
</comment>
<dbReference type="InterPro" id="IPR027417">
    <property type="entry name" value="P-loop_NTPase"/>
</dbReference>
<evidence type="ECO:0000256" key="3">
    <source>
        <dbReference type="ARBA" id="ARBA00023186"/>
    </source>
</evidence>
<dbReference type="NCBIfam" id="NF038288">
    <property type="entry name" value="chaper_GTP_ZigA"/>
    <property type="match status" value="1"/>
</dbReference>
<dbReference type="Proteomes" id="UP000050277">
    <property type="component" value="Unassembled WGS sequence"/>
</dbReference>
<comment type="caution">
    <text evidence="7">The sequence shown here is derived from an EMBL/GenBank/DDBJ whole genome shotgun (WGS) entry which is preliminary data.</text>
</comment>
<name>A0A0P6XJL6_9CHLR</name>
<proteinExistence type="inferred from homology"/>
<evidence type="ECO:0000256" key="2">
    <source>
        <dbReference type="ARBA" id="ARBA00022801"/>
    </source>
</evidence>
<dbReference type="SMART" id="SM00833">
    <property type="entry name" value="CobW_C"/>
    <property type="match status" value="1"/>
</dbReference>
<dbReference type="RefSeq" id="WP_054537141.1">
    <property type="nucleotide sequence ID" value="NZ_LGKP01000040.1"/>
</dbReference>
<dbReference type="GO" id="GO:0000166">
    <property type="term" value="F:nucleotide binding"/>
    <property type="evidence" value="ECO:0007669"/>
    <property type="project" value="UniProtKB-KW"/>
</dbReference>
<dbReference type="AlphaFoldDB" id="A0A0P6XJL6"/>
<evidence type="ECO:0000313" key="8">
    <source>
        <dbReference type="Proteomes" id="UP000050277"/>
    </source>
</evidence>
<keyword evidence="3" id="KW-0143">Chaperone</keyword>
<dbReference type="InterPro" id="IPR003495">
    <property type="entry name" value="CobW/HypB/UreG_nucleotide-bd"/>
</dbReference>
<dbReference type="Pfam" id="PF07683">
    <property type="entry name" value="CobW_C"/>
    <property type="match status" value="1"/>
</dbReference>
<evidence type="ECO:0000256" key="4">
    <source>
        <dbReference type="ARBA" id="ARBA00034320"/>
    </source>
</evidence>